<evidence type="ECO:0000256" key="6">
    <source>
        <dbReference type="ARBA" id="ARBA00023242"/>
    </source>
</evidence>
<accession>A0AAW1J680</accession>
<dbReference type="Gene3D" id="3.30.730.10">
    <property type="entry name" value="AP2/ERF domain"/>
    <property type="match status" value="1"/>
</dbReference>
<evidence type="ECO:0000256" key="3">
    <source>
        <dbReference type="ARBA" id="ARBA00023125"/>
    </source>
</evidence>
<evidence type="ECO:0000256" key="2">
    <source>
        <dbReference type="ARBA" id="ARBA00023015"/>
    </source>
</evidence>
<dbReference type="InterPro" id="IPR001471">
    <property type="entry name" value="AP2/ERF_dom"/>
</dbReference>
<keyword evidence="11" id="KW-1185">Reference proteome</keyword>
<evidence type="ECO:0000256" key="8">
    <source>
        <dbReference type="SAM" id="MobiDB-lite"/>
    </source>
</evidence>
<keyword evidence="3" id="KW-0238">DNA-binding</keyword>
<dbReference type="PRINTS" id="PR00367">
    <property type="entry name" value="ETHRSPELEMNT"/>
</dbReference>
<evidence type="ECO:0000313" key="10">
    <source>
        <dbReference type="EMBL" id="KAK9698813.1"/>
    </source>
</evidence>
<dbReference type="SMART" id="SM00380">
    <property type="entry name" value="AP2"/>
    <property type="match status" value="1"/>
</dbReference>
<dbReference type="Proteomes" id="UP001443914">
    <property type="component" value="Unassembled WGS sequence"/>
</dbReference>
<comment type="subcellular location">
    <subcellularLocation>
        <location evidence="1">Nucleus</location>
    </subcellularLocation>
</comment>
<dbReference type="GO" id="GO:0005634">
    <property type="term" value="C:nucleus"/>
    <property type="evidence" value="ECO:0007669"/>
    <property type="project" value="UniProtKB-SubCell"/>
</dbReference>
<dbReference type="PROSITE" id="PS51032">
    <property type="entry name" value="AP2_ERF"/>
    <property type="match status" value="1"/>
</dbReference>
<feature type="domain" description="AP2/ERF" evidence="9">
    <location>
        <begin position="66"/>
        <end position="123"/>
    </location>
</feature>
<reference evidence="10" key="1">
    <citation type="submission" date="2024-03" db="EMBL/GenBank/DDBJ databases">
        <title>WGS assembly of Saponaria officinalis var. Norfolk2.</title>
        <authorList>
            <person name="Jenkins J."/>
            <person name="Shu S."/>
            <person name="Grimwood J."/>
            <person name="Barry K."/>
            <person name="Goodstein D."/>
            <person name="Schmutz J."/>
            <person name="Leebens-Mack J."/>
            <person name="Osbourn A."/>
        </authorList>
    </citation>
    <scope>NUCLEOTIDE SEQUENCE [LARGE SCALE GENOMIC DNA]</scope>
    <source>
        <strain evidence="10">JIC</strain>
    </source>
</reference>
<feature type="compositionally biased region" description="Low complexity" evidence="8">
    <location>
        <begin position="179"/>
        <end position="193"/>
    </location>
</feature>
<proteinExistence type="inferred from homology"/>
<evidence type="ECO:0000256" key="4">
    <source>
        <dbReference type="ARBA" id="ARBA00023159"/>
    </source>
</evidence>
<feature type="region of interest" description="Disordered" evidence="8">
    <location>
        <begin position="1"/>
        <end position="66"/>
    </location>
</feature>
<name>A0AAW1J680_SAPOF</name>
<keyword evidence="6" id="KW-0539">Nucleus</keyword>
<evidence type="ECO:0000259" key="9">
    <source>
        <dbReference type="PROSITE" id="PS51032"/>
    </source>
</evidence>
<protein>
    <recommendedName>
        <fullName evidence="9">AP2/ERF domain-containing protein</fullName>
    </recommendedName>
</protein>
<dbReference type="SUPFAM" id="SSF54171">
    <property type="entry name" value="DNA-binding domain"/>
    <property type="match status" value="1"/>
</dbReference>
<comment type="similarity">
    <text evidence="7">Belongs to the AP2/ERF transcription factor family. ERF subfamily.</text>
</comment>
<evidence type="ECO:0000256" key="1">
    <source>
        <dbReference type="ARBA" id="ARBA00004123"/>
    </source>
</evidence>
<sequence length="241" mass="27006">MEETSFSSHCDHQPSSSSSSSSSIATTPHDFTNSPAKIAVESKTRDEGRKKSKISNETSFEGKHPTYRGVRKRSWGKWVSEIREPRKKSRIWLGTFATAEMAARAHDVAARAIKGENAFLNFPELADQYPKPVSSAPKDVQAAAIKAALEFPGSQAEPSQSSSSSSISSNISYDHDDSNNNIDNNNNNNNNHHLSNGDYDDNIFFNLPDLFLDIENVIEFGYSLRWQLDEEYQPMDQLLWE</sequence>
<dbReference type="GO" id="GO:0003700">
    <property type="term" value="F:DNA-binding transcription factor activity"/>
    <property type="evidence" value="ECO:0007669"/>
    <property type="project" value="InterPro"/>
</dbReference>
<keyword evidence="5" id="KW-0804">Transcription</keyword>
<keyword evidence="4" id="KW-0010">Activator</keyword>
<evidence type="ECO:0000256" key="7">
    <source>
        <dbReference type="ARBA" id="ARBA00024343"/>
    </source>
</evidence>
<feature type="compositionally biased region" description="Low complexity" evidence="8">
    <location>
        <begin position="161"/>
        <end position="172"/>
    </location>
</feature>
<feature type="region of interest" description="Disordered" evidence="8">
    <location>
        <begin position="152"/>
        <end position="193"/>
    </location>
</feature>
<dbReference type="AlphaFoldDB" id="A0AAW1J680"/>
<organism evidence="10 11">
    <name type="scientific">Saponaria officinalis</name>
    <name type="common">Common soapwort</name>
    <name type="synonym">Lychnis saponaria</name>
    <dbReference type="NCBI Taxonomy" id="3572"/>
    <lineage>
        <taxon>Eukaryota</taxon>
        <taxon>Viridiplantae</taxon>
        <taxon>Streptophyta</taxon>
        <taxon>Embryophyta</taxon>
        <taxon>Tracheophyta</taxon>
        <taxon>Spermatophyta</taxon>
        <taxon>Magnoliopsida</taxon>
        <taxon>eudicotyledons</taxon>
        <taxon>Gunneridae</taxon>
        <taxon>Pentapetalae</taxon>
        <taxon>Caryophyllales</taxon>
        <taxon>Caryophyllaceae</taxon>
        <taxon>Caryophylleae</taxon>
        <taxon>Saponaria</taxon>
    </lineage>
</organism>
<dbReference type="InterPro" id="IPR036955">
    <property type="entry name" value="AP2/ERF_dom_sf"/>
</dbReference>
<feature type="compositionally biased region" description="Polar residues" evidence="8">
    <location>
        <begin position="24"/>
        <end position="35"/>
    </location>
</feature>
<dbReference type="FunFam" id="3.30.730.10:FF:000001">
    <property type="entry name" value="Ethylene-responsive transcription factor 2"/>
    <property type="match status" value="1"/>
</dbReference>
<gene>
    <name evidence="10" type="ORF">RND81_08G132800</name>
</gene>
<dbReference type="InterPro" id="IPR051032">
    <property type="entry name" value="AP2/ERF_TF_ERF_subfamily"/>
</dbReference>
<dbReference type="EMBL" id="JBDFQZ010000008">
    <property type="protein sequence ID" value="KAK9698813.1"/>
    <property type="molecule type" value="Genomic_DNA"/>
</dbReference>
<feature type="compositionally biased region" description="Basic and acidic residues" evidence="8">
    <location>
        <begin position="40"/>
        <end position="49"/>
    </location>
</feature>
<dbReference type="PANTHER" id="PTHR31985">
    <property type="entry name" value="ETHYLENE-RESPONSIVE TRANSCRIPTION FACTOR ERF042-RELATED"/>
    <property type="match status" value="1"/>
</dbReference>
<dbReference type="PANTHER" id="PTHR31985:SF130">
    <property type="entry name" value="ETHYLENE-RESPONSIVE TRANSCRIPTION FACTOR ERF034"/>
    <property type="match status" value="1"/>
</dbReference>
<evidence type="ECO:0000256" key="5">
    <source>
        <dbReference type="ARBA" id="ARBA00023163"/>
    </source>
</evidence>
<dbReference type="CDD" id="cd00018">
    <property type="entry name" value="AP2"/>
    <property type="match status" value="1"/>
</dbReference>
<dbReference type="Pfam" id="PF00847">
    <property type="entry name" value="AP2"/>
    <property type="match status" value="1"/>
</dbReference>
<comment type="caution">
    <text evidence="10">The sequence shown here is derived from an EMBL/GenBank/DDBJ whole genome shotgun (WGS) entry which is preliminary data.</text>
</comment>
<dbReference type="InterPro" id="IPR016177">
    <property type="entry name" value="DNA-bd_dom_sf"/>
</dbReference>
<keyword evidence="2" id="KW-0805">Transcription regulation</keyword>
<evidence type="ECO:0000313" key="11">
    <source>
        <dbReference type="Proteomes" id="UP001443914"/>
    </source>
</evidence>
<dbReference type="GO" id="GO:0003677">
    <property type="term" value="F:DNA binding"/>
    <property type="evidence" value="ECO:0007669"/>
    <property type="project" value="UniProtKB-KW"/>
</dbReference>